<feature type="signal peptide" evidence="1">
    <location>
        <begin position="1"/>
        <end position="17"/>
    </location>
</feature>
<feature type="chain" id="PRO_5039364021" description="Lipoprotein" evidence="1">
    <location>
        <begin position="18"/>
        <end position="285"/>
    </location>
</feature>
<name>A0A4Y8QA93_9BACL</name>
<dbReference type="EMBL" id="MYFO01000001">
    <property type="protein sequence ID" value="TFE91741.1"/>
    <property type="molecule type" value="Genomic_DNA"/>
</dbReference>
<proteinExistence type="predicted"/>
<gene>
    <name evidence="2" type="ORF">B5M42_00430</name>
</gene>
<comment type="caution">
    <text evidence="2">The sequence shown here is derived from an EMBL/GenBank/DDBJ whole genome shotgun (WGS) entry which is preliminary data.</text>
</comment>
<dbReference type="RefSeq" id="WP_134748549.1">
    <property type="nucleotide sequence ID" value="NZ_MYFO02000001.1"/>
</dbReference>
<sequence length="285" mass="31364">MRIVRIAFALISVVLCAAGCGTRGVPAITQAQLDAKLSVLVVTPVGLSDTAGQEIAAALQDWRKEHQIAFEWLPNVTAWDQTLENKLHTRTYDYIYVIGNDLLPAAAQSAESDTAKRKWTLLQDKLTGSGSLPAATDKTEVLRIDPQQIDRLKSDWVLNLLAQHLSVEWVTTAAYPIPSQWAPSEEADHVVLLDNNPEWLNQIAFQKNQHGSAWIVFYAPVDAATVSKARTLGASVMDLSGALSAELNWKEVLAERLDAMLQHTWHGGEAAYSAKELKQLTFQSP</sequence>
<organism evidence="2 3">
    <name type="scientific">Paenibacillus athensensis</name>
    <dbReference type="NCBI Taxonomy" id="1967502"/>
    <lineage>
        <taxon>Bacteria</taxon>
        <taxon>Bacillati</taxon>
        <taxon>Bacillota</taxon>
        <taxon>Bacilli</taxon>
        <taxon>Bacillales</taxon>
        <taxon>Paenibacillaceae</taxon>
        <taxon>Paenibacillus</taxon>
    </lineage>
</organism>
<keyword evidence="3" id="KW-1185">Reference proteome</keyword>
<keyword evidence="1" id="KW-0732">Signal</keyword>
<accession>A0A4Y8QA93</accession>
<protein>
    <recommendedName>
        <fullName evidence="4">Lipoprotein</fullName>
    </recommendedName>
</protein>
<dbReference type="Proteomes" id="UP000298246">
    <property type="component" value="Unassembled WGS sequence"/>
</dbReference>
<dbReference type="AlphaFoldDB" id="A0A4Y8QA93"/>
<evidence type="ECO:0000256" key="1">
    <source>
        <dbReference type="SAM" id="SignalP"/>
    </source>
</evidence>
<evidence type="ECO:0008006" key="4">
    <source>
        <dbReference type="Google" id="ProtNLM"/>
    </source>
</evidence>
<evidence type="ECO:0000313" key="2">
    <source>
        <dbReference type="EMBL" id="TFE91741.1"/>
    </source>
</evidence>
<evidence type="ECO:0000313" key="3">
    <source>
        <dbReference type="Proteomes" id="UP000298246"/>
    </source>
</evidence>
<dbReference type="OrthoDB" id="2549976at2"/>
<reference evidence="2 3" key="1">
    <citation type="submission" date="2017-03" db="EMBL/GenBank/DDBJ databases">
        <title>Isolation of Levoglucosan Utilizing Bacteria.</title>
        <authorList>
            <person name="Arya A.S."/>
        </authorList>
    </citation>
    <scope>NUCLEOTIDE SEQUENCE [LARGE SCALE GENOMIC DNA]</scope>
    <source>
        <strain evidence="2 3">MEC069</strain>
    </source>
</reference>